<organism evidence="1 2">
    <name type="scientific">Methanocaldococcus jannaschii</name>
    <dbReference type="NCBI Taxonomy" id="2190"/>
    <lineage>
        <taxon>Archaea</taxon>
        <taxon>Methanobacteriati</taxon>
        <taxon>Methanobacteriota</taxon>
        <taxon>Methanomada group</taxon>
        <taxon>Methanococci</taxon>
        <taxon>Methanococcales</taxon>
        <taxon>Methanocaldococcaceae</taxon>
        <taxon>Methanocaldococcus</taxon>
    </lineage>
</organism>
<gene>
    <name evidence="1" type="ORF">HA335_00765</name>
</gene>
<dbReference type="Gene3D" id="2.30.130.30">
    <property type="entry name" value="Hypothetical protein"/>
    <property type="match status" value="1"/>
</dbReference>
<dbReference type="InterPro" id="IPR007176">
    <property type="entry name" value="DUF365"/>
</dbReference>
<sequence>MVGATFPIPKSLIGRILDEHKNVFVKPATLTKLEKGMKIIFYASREEQGFYGEAEIEEVEFFENPMKILEKYKNNLFLTEEEFKKYIEDSNKKWGYGKKKKKPWIVIILKNIRKYPKVVKPKRFIPVCGKYVKEDEYEQILKKL</sequence>
<dbReference type="PIRSF" id="PIRSF006031">
    <property type="entry name" value="UCP006031"/>
    <property type="match status" value="1"/>
</dbReference>
<comment type="caution">
    <text evidence="1">The sequence shown here is derived from an EMBL/GenBank/DDBJ whole genome shotgun (WGS) entry which is preliminary data.</text>
</comment>
<dbReference type="Proteomes" id="UP000645676">
    <property type="component" value="Unassembled WGS sequence"/>
</dbReference>
<proteinExistence type="predicted"/>
<reference evidence="1" key="1">
    <citation type="journal article" date="2020" name="bioRxiv">
        <title>A rank-normalized archaeal taxonomy based on genome phylogeny resolves widespread incomplete and uneven classifications.</title>
        <authorList>
            <person name="Rinke C."/>
            <person name="Chuvochina M."/>
            <person name="Mussig A.J."/>
            <person name="Chaumeil P.-A."/>
            <person name="Waite D.W."/>
            <person name="Whitman W.B."/>
            <person name="Parks D.H."/>
            <person name="Hugenholtz P."/>
        </authorList>
    </citation>
    <scope>NUCLEOTIDE SEQUENCE</scope>
    <source>
        <strain evidence="1">UBA8849</strain>
    </source>
</reference>
<name>A0A832WFR1_9EURY</name>
<evidence type="ECO:0000313" key="1">
    <source>
        <dbReference type="EMBL" id="HII59105.1"/>
    </source>
</evidence>
<dbReference type="Pfam" id="PF04033">
    <property type="entry name" value="DUF365"/>
    <property type="match status" value="1"/>
</dbReference>
<evidence type="ECO:0000313" key="2">
    <source>
        <dbReference type="Proteomes" id="UP000645676"/>
    </source>
</evidence>
<protein>
    <submittedName>
        <fullName evidence="1">DUF365 domain-containing protein</fullName>
    </submittedName>
</protein>
<dbReference type="EMBL" id="DUJR01000003">
    <property type="protein sequence ID" value="HII59105.1"/>
    <property type="molecule type" value="Genomic_DNA"/>
</dbReference>
<dbReference type="AlphaFoldDB" id="A0A832WFR1"/>
<accession>A0A832WFR1</accession>